<comment type="subcellular location">
    <subcellularLocation>
        <location evidence="1">Cell membrane</location>
        <topology evidence="1">Multi-pass membrane protein</topology>
    </subcellularLocation>
</comment>
<keyword evidence="4" id="KW-0812">Transmembrane</keyword>
<keyword evidence="6" id="KW-0472">Membrane</keyword>
<dbReference type="PANTHER" id="PTHR30443:SF2">
    <property type="entry name" value="PHOSPHOETHANOLAMINE TRANSFERASE EPTC"/>
    <property type="match status" value="1"/>
</dbReference>
<evidence type="ECO:0000259" key="7">
    <source>
        <dbReference type="Pfam" id="PF00884"/>
    </source>
</evidence>
<keyword evidence="9" id="KW-1185">Reference proteome</keyword>
<comment type="caution">
    <text evidence="8">The sequence shown here is derived from an EMBL/GenBank/DDBJ whole genome shotgun (WGS) entry which is preliminary data.</text>
</comment>
<proteinExistence type="predicted"/>
<dbReference type="PANTHER" id="PTHR30443">
    <property type="entry name" value="INNER MEMBRANE PROTEIN"/>
    <property type="match status" value="1"/>
</dbReference>
<dbReference type="InterPro" id="IPR017850">
    <property type="entry name" value="Alkaline_phosphatase_core_sf"/>
</dbReference>
<sequence length="358" mass="41576">MVVASAFIDYNHEIAAYDAMKFKEKSNCFNDVLQKKDTINEVYVLVIGESTTRNHMGIYGYYRQTTPLLKSISNELFVYKDVISPNTHTLTSLEKVLTLGTTENLDLKYQGNFLQLFNQAGFSTYWISNQNPTGIWNNFIAGIANSSEEKFFFNISNGKSPYDEVLLESFRKVLEEKKKKKLIVLHLMGTHLMYEDRYPKSFDKFKDNPITKFESETAKKAINAYDNAVLYQDYIWFSIIDLVKKANNKSAVLCISDHGEEVYEHIDFSGHTETKGTKSMYDIPFVLWLSEKKKREENSLIFDVNRSYSTENLIFTIADLATLKFKKLDTSKSILNKESKFTKRIIFNNLTYDDFFKE</sequence>
<dbReference type="Proteomes" id="UP001589607">
    <property type="component" value="Unassembled WGS sequence"/>
</dbReference>
<evidence type="ECO:0000256" key="3">
    <source>
        <dbReference type="ARBA" id="ARBA00022679"/>
    </source>
</evidence>
<dbReference type="Gene3D" id="3.40.720.10">
    <property type="entry name" value="Alkaline Phosphatase, subunit A"/>
    <property type="match status" value="1"/>
</dbReference>
<dbReference type="InterPro" id="IPR040423">
    <property type="entry name" value="PEA_transferase"/>
</dbReference>
<evidence type="ECO:0000256" key="4">
    <source>
        <dbReference type="ARBA" id="ARBA00022692"/>
    </source>
</evidence>
<keyword evidence="5" id="KW-1133">Transmembrane helix</keyword>
<dbReference type="InterPro" id="IPR058130">
    <property type="entry name" value="PEA_transf_C"/>
</dbReference>
<organism evidence="8 9">
    <name type="scientific">Flavobacterium jumunjinense</name>
    <dbReference type="NCBI Taxonomy" id="998845"/>
    <lineage>
        <taxon>Bacteria</taxon>
        <taxon>Pseudomonadati</taxon>
        <taxon>Bacteroidota</taxon>
        <taxon>Flavobacteriia</taxon>
        <taxon>Flavobacteriales</taxon>
        <taxon>Flavobacteriaceae</taxon>
        <taxon>Flavobacterium</taxon>
    </lineage>
</organism>
<dbReference type="EMBL" id="JBHMEY010000045">
    <property type="protein sequence ID" value="MFB9097418.1"/>
    <property type="molecule type" value="Genomic_DNA"/>
</dbReference>
<dbReference type="Pfam" id="PF00884">
    <property type="entry name" value="Sulfatase"/>
    <property type="match status" value="1"/>
</dbReference>
<dbReference type="RefSeq" id="WP_236456318.1">
    <property type="nucleotide sequence ID" value="NZ_CBCSGE010000044.1"/>
</dbReference>
<evidence type="ECO:0000256" key="6">
    <source>
        <dbReference type="ARBA" id="ARBA00023136"/>
    </source>
</evidence>
<evidence type="ECO:0000313" key="8">
    <source>
        <dbReference type="EMBL" id="MFB9097418.1"/>
    </source>
</evidence>
<evidence type="ECO:0000313" key="9">
    <source>
        <dbReference type="Proteomes" id="UP001589607"/>
    </source>
</evidence>
<keyword evidence="2" id="KW-1003">Cell membrane</keyword>
<protein>
    <submittedName>
        <fullName evidence="8">Phosphoethanolamine transferase</fullName>
    </submittedName>
</protein>
<dbReference type="CDD" id="cd16017">
    <property type="entry name" value="LptA"/>
    <property type="match status" value="1"/>
</dbReference>
<accession>A0ABV5GPW0</accession>
<reference evidence="8 9" key="1">
    <citation type="submission" date="2024-09" db="EMBL/GenBank/DDBJ databases">
        <authorList>
            <person name="Sun Q."/>
            <person name="Mori K."/>
        </authorList>
    </citation>
    <scope>NUCLEOTIDE SEQUENCE [LARGE SCALE GENOMIC DNA]</scope>
    <source>
        <strain evidence="8 9">CECT 7955</strain>
    </source>
</reference>
<dbReference type="SUPFAM" id="SSF53649">
    <property type="entry name" value="Alkaline phosphatase-like"/>
    <property type="match status" value="1"/>
</dbReference>
<evidence type="ECO:0000256" key="5">
    <source>
        <dbReference type="ARBA" id="ARBA00022989"/>
    </source>
</evidence>
<dbReference type="InterPro" id="IPR000917">
    <property type="entry name" value="Sulfatase_N"/>
</dbReference>
<gene>
    <name evidence="8" type="ORF">ACFFVF_12895</name>
</gene>
<name>A0ABV5GPW0_9FLAO</name>
<evidence type="ECO:0000256" key="1">
    <source>
        <dbReference type="ARBA" id="ARBA00004651"/>
    </source>
</evidence>
<evidence type="ECO:0000256" key="2">
    <source>
        <dbReference type="ARBA" id="ARBA00022475"/>
    </source>
</evidence>
<keyword evidence="3 8" id="KW-0808">Transferase</keyword>
<dbReference type="GO" id="GO:0016740">
    <property type="term" value="F:transferase activity"/>
    <property type="evidence" value="ECO:0007669"/>
    <property type="project" value="UniProtKB-KW"/>
</dbReference>
<feature type="domain" description="Sulfatase N-terminal" evidence="7">
    <location>
        <begin position="43"/>
        <end position="321"/>
    </location>
</feature>